<organism evidence="3 4">
    <name type="scientific">Betta splendens</name>
    <name type="common">Siamese fighting fish</name>
    <dbReference type="NCBI Taxonomy" id="158456"/>
    <lineage>
        <taxon>Eukaryota</taxon>
        <taxon>Metazoa</taxon>
        <taxon>Chordata</taxon>
        <taxon>Craniata</taxon>
        <taxon>Vertebrata</taxon>
        <taxon>Euteleostomi</taxon>
        <taxon>Actinopterygii</taxon>
        <taxon>Neopterygii</taxon>
        <taxon>Teleostei</taxon>
        <taxon>Neoteleostei</taxon>
        <taxon>Acanthomorphata</taxon>
        <taxon>Anabantaria</taxon>
        <taxon>Anabantiformes</taxon>
        <taxon>Anabantoidei</taxon>
        <taxon>Osphronemidae</taxon>
        <taxon>Betta</taxon>
    </lineage>
</organism>
<feature type="region of interest" description="Disordered" evidence="1">
    <location>
        <begin position="41"/>
        <end position="90"/>
    </location>
</feature>
<dbReference type="RefSeq" id="XP_028988190.1">
    <property type="nucleotide sequence ID" value="XM_029132357.2"/>
</dbReference>
<dbReference type="InParanoid" id="A0A6P7L2M8"/>
<dbReference type="GeneID" id="114844769"/>
<evidence type="ECO:0000259" key="2">
    <source>
        <dbReference type="Pfam" id="PF13843"/>
    </source>
</evidence>
<dbReference type="Proteomes" id="UP000515150">
    <property type="component" value="Chromosome 17"/>
</dbReference>
<protein>
    <submittedName>
        <fullName evidence="4">Uncharacterized protein LOC114844769</fullName>
    </submittedName>
</protein>
<feature type="compositionally biased region" description="Basic and acidic residues" evidence="1">
    <location>
        <begin position="492"/>
        <end position="502"/>
    </location>
</feature>
<gene>
    <name evidence="4" type="primary">LOC114844769</name>
</gene>
<reference evidence="4" key="1">
    <citation type="submission" date="2025-08" db="UniProtKB">
        <authorList>
            <consortium name="RefSeq"/>
        </authorList>
    </citation>
    <scope>IDENTIFICATION</scope>
</reference>
<dbReference type="AlphaFoldDB" id="A0A6P7L2M8"/>
<feature type="domain" description="PiggyBac transposable element-derived protein" evidence="2">
    <location>
        <begin position="128"/>
        <end position="463"/>
    </location>
</feature>
<keyword evidence="3" id="KW-1185">Reference proteome</keyword>
<evidence type="ECO:0000256" key="1">
    <source>
        <dbReference type="SAM" id="MobiDB-lite"/>
    </source>
</evidence>
<proteinExistence type="predicted"/>
<feature type="compositionally biased region" description="Acidic residues" evidence="1">
    <location>
        <begin position="47"/>
        <end position="65"/>
    </location>
</feature>
<evidence type="ECO:0000313" key="4">
    <source>
        <dbReference type="RefSeq" id="XP_028988190.1"/>
    </source>
</evidence>
<dbReference type="PANTHER" id="PTHR46599:SF6">
    <property type="entry name" value="DUAL SPECIFICITY PHOSPHATASE 26"/>
    <property type="match status" value="1"/>
</dbReference>
<accession>A0A6P7L2M8</accession>
<evidence type="ECO:0000313" key="3">
    <source>
        <dbReference type="Proteomes" id="UP000515150"/>
    </source>
</evidence>
<dbReference type="OrthoDB" id="9986773at2759"/>
<dbReference type="InterPro" id="IPR029526">
    <property type="entry name" value="PGBD"/>
</dbReference>
<feature type="region of interest" description="Disordered" evidence="1">
    <location>
        <begin position="492"/>
        <end position="514"/>
    </location>
</feature>
<dbReference type="KEGG" id="bspl:114844769"/>
<name>A0A6P7L2M8_BETSP</name>
<dbReference type="PANTHER" id="PTHR46599">
    <property type="entry name" value="PIGGYBAC TRANSPOSABLE ELEMENT-DERIVED PROTEIN 4"/>
    <property type="match status" value="1"/>
</dbReference>
<dbReference type="Pfam" id="PF13843">
    <property type="entry name" value="DDE_Tnp_1_7"/>
    <property type="match status" value="1"/>
</dbReference>
<sequence length="556" mass="62607">MENTTYYLWALQNFVVDEPPLQGTNMQQSLTQRALDTILSQVNPCDSDGDDIDLQPDSDSDLSSDDETRPQPKRARLGSDLSQTATDGTAWREERVGARLPLTPTEAYAADGEPTAAAKRSVSSRLESFLRFITLDMLHSIQQCTVQHARRTDHDSWFVDIPELMAFISIILFRGVVKLPSLSDYWSATLGQPLVTGTMSRDRFQDIMRHLRFDDSSTRVERAKTDEFAAVSHVWRSFVSNCVSSYSPGAHVAVDALLFPTKTRCRFLQYVASKPERFGLKFWVACDAKSKYICNVLPCLGKDPSGPSADVVMRLMEPFLDTGRNVTTDSRFTSLSLAQRLRSRKTTILGAVDENHWEIPQSAKQTDRRPFTTQVFSTSGAALTAYARTRRTRVHVLSSMHSVVHAENAPKRKPNTVALYDSTRSGVDAMAQMLRNHSVRAATRRWPVAVFYVMIDMAALNAHALYEACTGRKEGRADFLAELATELANPHVGEKRARKEQLLRQQPPAPEPGKRAVCQVKHRCKENRTTRRCVGCYKYSCGRCIKQTPWLCHYCE</sequence>